<dbReference type="OrthoDB" id="9795206at2"/>
<evidence type="ECO:0000313" key="3">
    <source>
        <dbReference type="Proteomes" id="UP000192731"/>
    </source>
</evidence>
<dbReference type="AlphaFoldDB" id="A0A1W1V1C6"/>
<gene>
    <name evidence="2" type="ORF">SAMN00017405_1194</name>
</gene>
<name>A0A1W1V1C6_DESTI</name>
<dbReference type="InterPro" id="IPR000182">
    <property type="entry name" value="GNAT_dom"/>
</dbReference>
<sequence length="191" mass="21929">MYKGRRITLRAPKESDAAILQGWYLDKDFRHLYDAYNDVSLTGIMQDIQNSGSLKDPHATKINFVICRKRDELPIGVACIRNISRQHGNAEIVFAIGDRDKRLAGYGVDLLIVLLDLVFYELGFEKCYIKLHKNNALALNSALNFGFVQEGCLRRHEFLEGMYLDLVILGLLKEDYEKLPIVPKWKARNIL</sequence>
<reference evidence="2 3" key="1">
    <citation type="submission" date="2017-04" db="EMBL/GenBank/DDBJ databases">
        <authorList>
            <person name="Afonso C.L."/>
            <person name="Miller P.J."/>
            <person name="Scott M.A."/>
            <person name="Spackman E."/>
            <person name="Goraichik I."/>
            <person name="Dimitrov K.M."/>
            <person name="Suarez D.L."/>
            <person name="Swayne D.E."/>
        </authorList>
    </citation>
    <scope>NUCLEOTIDE SEQUENCE [LARGE SCALE GENOMIC DNA]</scope>
    <source>
        <strain evidence="2 3">DSM 11270</strain>
    </source>
</reference>
<dbReference type="EMBL" id="FWWT01000013">
    <property type="protein sequence ID" value="SMB86801.1"/>
    <property type="molecule type" value="Genomic_DNA"/>
</dbReference>
<protein>
    <submittedName>
        <fullName evidence="2">Protein N-acetyltransferase, RimJ/RimL family</fullName>
    </submittedName>
</protein>
<evidence type="ECO:0000259" key="1">
    <source>
        <dbReference type="Pfam" id="PF13302"/>
    </source>
</evidence>
<keyword evidence="3" id="KW-1185">Reference proteome</keyword>
<evidence type="ECO:0000313" key="2">
    <source>
        <dbReference type="EMBL" id="SMB86801.1"/>
    </source>
</evidence>
<accession>A0A1W1V1C6</accession>
<dbReference type="Pfam" id="PF13302">
    <property type="entry name" value="Acetyltransf_3"/>
    <property type="match status" value="1"/>
</dbReference>
<dbReference type="SUPFAM" id="SSF55729">
    <property type="entry name" value="Acyl-CoA N-acyltransferases (Nat)"/>
    <property type="match status" value="1"/>
</dbReference>
<dbReference type="STRING" id="656914.SAMN00017405_1194"/>
<dbReference type="PANTHER" id="PTHR43415">
    <property type="entry name" value="SPERMIDINE N(1)-ACETYLTRANSFERASE"/>
    <property type="match status" value="1"/>
</dbReference>
<dbReference type="Proteomes" id="UP000192731">
    <property type="component" value="Unassembled WGS sequence"/>
</dbReference>
<organism evidence="2 3">
    <name type="scientific">Desulfonispora thiosulfatigenes DSM 11270</name>
    <dbReference type="NCBI Taxonomy" id="656914"/>
    <lineage>
        <taxon>Bacteria</taxon>
        <taxon>Bacillati</taxon>
        <taxon>Bacillota</taxon>
        <taxon>Clostridia</taxon>
        <taxon>Eubacteriales</taxon>
        <taxon>Peptococcaceae</taxon>
        <taxon>Desulfonispora</taxon>
    </lineage>
</organism>
<dbReference type="InterPro" id="IPR016181">
    <property type="entry name" value="Acyl_CoA_acyltransferase"/>
</dbReference>
<dbReference type="GO" id="GO:0016747">
    <property type="term" value="F:acyltransferase activity, transferring groups other than amino-acyl groups"/>
    <property type="evidence" value="ECO:0007669"/>
    <property type="project" value="InterPro"/>
</dbReference>
<dbReference type="RefSeq" id="WP_084052586.1">
    <property type="nucleotide sequence ID" value="NZ_FWWT01000013.1"/>
</dbReference>
<keyword evidence="2" id="KW-0808">Transferase</keyword>
<feature type="domain" description="N-acetyltransferase" evidence="1">
    <location>
        <begin position="6"/>
        <end position="147"/>
    </location>
</feature>
<proteinExistence type="predicted"/>
<dbReference type="Gene3D" id="3.40.630.30">
    <property type="match status" value="1"/>
</dbReference>
<dbReference type="PANTHER" id="PTHR43415:SF3">
    <property type="entry name" value="GNAT-FAMILY ACETYLTRANSFERASE"/>
    <property type="match status" value="1"/>
</dbReference>